<evidence type="ECO:0000259" key="1">
    <source>
        <dbReference type="Pfam" id="PF03372"/>
    </source>
</evidence>
<evidence type="ECO:0000313" key="3">
    <source>
        <dbReference type="Proteomes" id="UP000199093"/>
    </source>
</evidence>
<keyword evidence="2" id="KW-0269">Exonuclease</keyword>
<keyword evidence="2" id="KW-0378">Hydrolase</keyword>
<sequence>MAQVTEAAPDVLLLTHVDFDAGGAALSALAALLAEGGAAYPHRLALLPNTGMATGRDLDGDGRLGGARDAQGYGRFAGQGGMALLSRWPLTVARDLSELLWRDLPQSRIAADDPGHDLQRLSSTGHWVVTLDAPEGPLTLLAFAATPPVFDGPEDRNGRRNADELRLWSLWMEGGFDGGGGAFRADGQCQS</sequence>
<dbReference type="AlphaFoldDB" id="A0A1G8I7I8"/>
<gene>
    <name evidence="2" type="ORF">SAMN04487993_1001273</name>
</gene>
<dbReference type="InterPro" id="IPR036691">
    <property type="entry name" value="Endo/exonu/phosph_ase_sf"/>
</dbReference>
<feature type="domain" description="Endonuclease/exonuclease/phosphatase" evidence="1">
    <location>
        <begin position="4"/>
        <end position="141"/>
    </location>
</feature>
<accession>A0A1G8I7I8</accession>
<reference evidence="2 3" key="1">
    <citation type="submission" date="2016-10" db="EMBL/GenBank/DDBJ databases">
        <authorList>
            <person name="de Groot N.N."/>
        </authorList>
    </citation>
    <scope>NUCLEOTIDE SEQUENCE [LARGE SCALE GENOMIC DNA]</scope>
    <source>
        <strain evidence="2 3">DSM 26424</strain>
    </source>
</reference>
<dbReference type="EMBL" id="FNEJ01000001">
    <property type="protein sequence ID" value="SDI14883.1"/>
    <property type="molecule type" value="Genomic_DNA"/>
</dbReference>
<dbReference type="Proteomes" id="UP000199093">
    <property type="component" value="Unassembled WGS sequence"/>
</dbReference>
<dbReference type="Pfam" id="PF03372">
    <property type="entry name" value="Exo_endo_phos"/>
    <property type="match status" value="1"/>
</dbReference>
<dbReference type="SUPFAM" id="SSF56219">
    <property type="entry name" value="DNase I-like"/>
    <property type="match status" value="1"/>
</dbReference>
<name>A0A1G8I7I8_9RHOB</name>
<dbReference type="STRING" id="555512.SAMN04487993_1001273"/>
<evidence type="ECO:0000313" key="2">
    <source>
        <dbReference type="EMBL" id="SDI14883.1"/>
    </source>
</evidence>
<dbReference type="GO" id="GO:0004519">
    <property type="term" value="F:endonuclease activity"/>
    <property type="evidence" value="ECO:0007669"/>
    <property type="project" value="UniProtKB-KW"/>
</dbReference>
<dbReference type="GO" id="GO:0004527">
    <property type="term" value="F:exonuclease activity"/>
    <property type="evidence" value="ECO:0007669"/>
    <property type="project" value="UniProtKB-KW"/>
</dbReference>
<dbReference type="InterPro" id="IPR005135">
    <property type="entry name" value="Endo/exonuclease/phosphatase"/>
</dbReference>
<protein>
    <submittedName>
        <fullName evidence="2">Endonuclease/Exonuclease/phosphatase family protein</fullName>
    </submittedName>
</protein>
<keyword evidence="2" id="KW-0255">Endonuclease</keyword>
<keyword evidence="2" id="KW-0540">Nuclease</keyword>
<keyword evidence="3" id="KW-1185">Reference proteome</keyword>
<proteinExistence type="predicted"/>
<organism evidence="2 3">
    <name type="scientific">Salipiger marinus</name>
    <dbReference type="NCBI Taxonomy" id="555512"/>
    <lineage>
        <taxon>Bacteria</taxon>
        <taxon>Pseudomonadati</taxon>
        <taxon>Pseudomonadota</taxon>
        <taxon>Alphaproteobacteria</taxon>
        <taxon>Rhodobacterales</taxon>
        <taxon>Roseobacteraceae</taxon>
        <taxon>Salipiger</taxon>
    </lineage>
</organism>